<evidence type="ECO:0000256" key="1">
    <source>
        <dbReference type="ARBA" id="ARBA00022737"/>
    </source>
</evidence>
<feature type="repeat" description="ANK" evidence="3">
    <location>
        <begin position="106"/>
        <end position="138"/>
    </location>
</feature>
<keyword evidence="6" id="KW-1185">Reference proteome</keyword>
<feature type="region of interest" description="Disordered" evidence="4">
    <location>
        <begin position="816"/>
        <end position="893"/>
    </location>
</feature>
<accession>A0A6A6ZHL8</accession>
<evidence type="ECO:0000313" key="5">
    <source>
        <dbReference type="EMBL" id="KAF2820540.1"/>
    </source>
</evidence>
<evidence type="ECO:0000256" key="3">
    <source>
        <dbReference type="PROSITE-ProRule" id="PRU00023"/>
    </source>
</evidence>
<protein>
    <submittedName>
        <fullName evidence="5">Ankyrin</fullName>
    </submittedName>
</protein>
<dbReference type="EMBL" id="MU006240">
    <property type="protein sequence ID" value="KAF2820540.1"/>
    <property type="molecule type" value="Genomic_DNA"/>
</dbReference>
<feature type="compositionally biased region" description="Basic and acidic residues" evidence="4">
    <location>
        <begin position="873"/>
        <end position="889"/>
    </location>
</feature>
<dbReference type="PANTHER" id="PTHR24198">
    <property type="entry name" value="ANKYRIN REPEAT AND PROTEIN KINASE DOMAIN-CONTAINING PROTEIN"/>
    <property type="match status" value="1"/>
</dbReference>
<feature type="compositionally biased region" description="Basic and acidic residues" evidence="4">
    <location>
        <begin position="818"/>
        <end position="860"/>
    </location>
</feature>
<feature type="repeat" description="ANK" evidence="3">
    <location>
        <begin position="702"/>
        <end position="734"/>
    </location>
</feature>
<dbReference type="Proteomes" id="UP000799424">
    <property type="component" value="Unassembled WGS sequence"/>
</dbReference>
<feature type="repeat" description="ANK" evidence="3">
    <location>
        <begin position="139"/>
        <end position="171"/>
    </location>
</feature>
<dbReference type="PANTHER" id="PTHR24198:SF165">
    <property type="entry name" value="ANKYRIN REPEAT-CONTAINING PROTEIN-RELATED"/>
    <property type="match status" value="1"/>
</dbReference>
<dbReference type="PROSITE" id="PS50088">
    <property type="entry name" value="ANK_REPEAT"/>
    <property type="match status" value="6"/>
</dbReference>
<feature type="repeat" description="ANK" evidence="3">
    <location>
        <begin position="735"/>
        <end position="767"/>
    </location>
</feature>
<dbReference type="AlphaFoldDB" id="A0A6A6ZHL8"/>
<name>A0A6A6ZHL8_9PLEO</name>
<dbReference type="Pfam" id="PF12796">
    <property type="entry name" value="Ank_2"/>
    <property type="match status" value="3"/>
</dbReference>
<feature type="repeat" description="ANK" evidence="3">
    <location>
        <begin position="669"/>
        <end position="701"/>
    </location>
</feature>
<dbReference type="PROSITE" id="PS50297">
    <property type="entry name" value="ANK_REP_REGION"/>
    <property type="match status" value="5"/>
</dbReference>
<dbReference type="InterPro" id="IPR036770">
    <property type="entry name" value="Ankyrin_rpt-contain_sf"/>
</dbReference>
<organism evidence="5 6">
    <name type="scientific">Ophiobolus disseminans</name>
    <dbReference type="NCBI Taxonomy" id="1469910"/>
    <lineage>
        <taxon>Eukaryota</taxon>
        <taxon>Fungi</taxon>
        <taxon>Dikarya</taxon>
        <taxon>Ascomycota</taxon>
        <taxon>Pezizomycotina</taxon>
        <taxon>Dothideomycetes</taxon>
        <taxon>Pleosporomycetidae</taxon>
        <taxon>Pleosporales</taxon>
        <taxon>Pleosporineae</taxon>
        <taxon>Phaeosphaeriaceae</taxon>
        <taxon>Ophiobolus</taxon>
    </lineage>
</organism>
<evidence type="ECO:0000256" key="4">
    <source>
        <dbReference type="SAM" id="MobiDB-lite"/>
    </source>
</evidence>
<dbReference type="SMART" id="SM00248">
    <property type="entry name" value="ANK"/>
    <property type="match status" value="12"/>
</dbReference>
<keyword evidence="2 3" id="KW-0040">ANK repeat</keyword>
<evidence type="ECO:0000256" key="2">
    <source>
        <dbReference type="ARBA" id="ARBA00023043"/>
    </source>
</evidence>
<dbReference type="InterPro" id="IPR002110">
    <property type="entry name" value="Ankyrin_rpt"/>
</dbReference>
<proteinExistence type="predicted"/>
<gene>
    <name evidence="5" type="ORF">CC86DRAFT_428207</name>
</gene>
<dbReference type="SUPFAM" id="SSF48403">
    <property type="entry name" value="Ankyrin repeat"/>
    <property type="match status" value="3"/>
</dbReference>
<feature type="repeat" description="ANK" evidence="3">
    <location>
        <begin position="379"/>
        <end position="413"/>
    </location>
</feature>
<keyword evidence="1" id="KW-0677">Repeat</keyword>
<dbReference type="Gene3D" id="1.25.40.20">
    <property type="entry name" value="Ankyrin repeat-containing domain"/>
    <property type="match status" value="3"/>
</dbReference>
<feature type="region of interest" description="Disordered" evidence="4">
    <location>
        <begin position="609"/>
        <end position="628"/>
    </location>
</feature>
<dbReference type="OrthoDB" id="195446at2759"/>
<sequence length="910" mass="99882">MKSKSCICLGRASSEMEPPIPVPRVGALDPESTRSRGLVRKNSKLQTHVEVLRCKLGKPAAIPEADQTFEPSKDWTPIYHAVYHQREAALTHFLRNGGSPDDIDGIGQPPLCIAVANGYTGIVRTLLDSGANLDATTKDGETALHLAIKKNRLDIIDMLLESGPGLEAHTTDTHETVLHYAASKSGSLAIIVALLKLGAKYDALNSRGQSPAEAALLANNIHGAVAIINAAHGRRDKLAKEKEMLLKHVERSQARFSIGNELIADIFSAACDPDSTVLVEAIKRDDAGLVEMFLSNGADPDRETARGYRPIFVSLECAGAPVVQTLVKHKADVTVRDAKGLTVLQAVFEGPLAQDKESISAIFDCLLSKGANATVIYPDGKTLLHRAVSPTFGYARVAHLLLGSGVNVNAPDNDGNTALHLATHSRSCMETLPEEALPVVETLLMEKADKRTSWNCVSHEDHGRCDALHYAITMRKLVFAETLLKHGASFDFKDWIPGKGGLNASVASEKQILKLLAQYEWSRRAGALRRQSVGPESEAQEALFSTMFPTSDLKNMISMGLDPNALPKTSLGSSLLWAILRQIPLQPPLLPKYLFETVKLILEQSADPNVGTARGGRRTPSPQASSQDLPLSLHTLTFLLEEYPTVDADLVTLLLTKGTKLSLASPFYGGRYPLHSAAKANRIDLVDEFLLQRADINCLDREGRTPLFIAAEKGLWEITDTLLRRGAKVDVKDSETNTVLHAAAVGGSKRTVTMLLRTGAKSNVKNKKDQTPLACVPEKLDAKEKDKIMQLLKDAEEKEKRDEDRNRKLAEQAAAYEAKMKQRRDEEAKDRQRREGETKDKQQREQEDQERQQKEQEARIQQHQKTKPLPVLDRSKAALDGEADGEKSKRNSNAAELADWLALSKMMERM</sequence>
<evidence type="ECO:0000313" key="6">
    <source>
        <dbReference type="Proteomes" id="UP000799424"/>
    </source>
</evidence>
<reference evidence="5" key="1">
    <citation type="journal article" date="2020" name="Stud. Mycol.">
        <title>101 Dothideomycetes genomes: a test case for predicting lifestyles and emergence of pathogens.</title>
        <authorList>
            <person name="Haridas S."/>
            <person name="Albert R."/>
            <person name="Binder M."/>
            <person name="Bloem J."/>
            <person name="Labutti K."/>
            <person name="Salamov A."/>
            <person name="Andreopoulos B."/>
            <person name="Baker S."/>
            <person name="Barry K."/>
            <person name="Bills G."/>
            <person name="Bluhm B."/>
            <person name="Cannon C."/>
            <person name="Castanera R."/>
            <person name="Culley D."/>
            <person name="Daum C."/>
            <person name="Ezra D."/>
            <person name="Gonzalez J."/>
            <person name="Henrissat B."/>
            <person name="Kuo A."/>
            <person name="Liang C."/>
            <person name="Lipzen A."/>
            <person name="Lutzoni F."/>
            <person name="Magnuson J."/>
            <person name="Mondo S."/>
            <person name="Nolan M."/>
            <person name="Ohm R."/>
            <person name="Pangilinan J."/>
            <person name="Park H.-J."/>
            <person name="Ramirez L."/>
            <person name="Alfaro M."/>
            <person name="Sun H."/>
            <person name="Tritt A."/>
            <person name="Yoshinaga Y."/>
            <person name="Zwiers L.-H."/>
            <person name="Turgeon B."/>
            <person name="Goodwin S."/>
            <person name="Spatafora J."/>
            <person name="Crous P."/>
            <person name="Grigoriev I."/>
        </authorList>
    </citation>
    <scope>NUCLEOTIDE SEQUENCE</scope>
    <source>
        <strain evidence="5">CBS 113818</strain>
    </source>
</reference>
<dbReference type="Pfam" id="PF00023">
    <property type="entry name" value="Ank"/>
    <property type="match status" value="1"/>
</dbReference>